<dbReference type="EMBL" id="CP019236">
    <property type="protein sequence ID" value="APW36520.1"/>
    <property type="molecule type" value="Genomic_DNA"/>
</dbReference>
<dbReference type="AlphaFoldDB" id="A0A1P8JS00"/>
<dbReference type="KEGG" id="rhy:RD110_04285"/>
<evidence type="ECO:0000256" key="1">
    <source>
        <dbReference type="ARBA" id="ARBA00001298"/>
    </source>
</evidence>
<dbReference type="UniPathway" id="UPA00124"/>
<evidence type="ECO:0000256" key="5">
    <source>
        <dbReference type="PIRSR" id="PIRSR600888-1"/>
    </source>
</evidence>
<evidence type="ECO:0000313" key="8">
    <source>
        <dbReference type="EMBL" id="APW36520.1"/>
    </source>
</evidence>
<evidence type="ECO:0000313" key="9">
    <source>
        <dbReference type="Proteomes" id="UP000186609"/>
    </source>
</evidence>
<dbReference type="GO" id="GO:0005829">
    <property type="term" value="C:cytosol"/>
    <property type="evidence" value="ECO:0007669"/>
    <property type="project" value="TreeGrafter"/>
</dbReference>
<comment type="catalytic activity">
    <reaction evidence="1 7">
        <text>dTDP-4-dehydro-6-deoxy-alpha-D-glucose = dTDP-4-dehydro-beta-L-rhamnose</text>
        <dbReference type="Rhea" id="RHEA:16969"/>
        <dbReference type="ChEBI" id="CHEBI:57649"/>
        <dbReference type="ChEBI" id="CHEBI:62830"/>
        <dbReference type="EC" id="5.1.3.13"/>
    </reaction>
</comment>
<dbReference type="GO" id="GO:0019305">
    <property type="term" value="P:dTDP-rhamnose biosynthetic process"/>
    <property type="evidence" value="ECO:0007669"/>
    <property type="project" value="UniProtKB-UniRule"/>
</dbReference>
<dbReference type="Pfam" id="PF00908">
    <property type="entry name" value="dTDP_sugar_isom"/>
    <property type="match status" value="1"/>
</dbReference>
<keyword evidence="9" id="KW-1185">Reference proteome</keyword>
<dbReference type="STRING" id="1842727.RD110_04285"/>
<dbReference type="InterPro" id="IPR000888">
    <property type="entry name" value="RmlC-like"/>
</dbReference>
<evidence type="ECO:0000256" key="7">
    <source>
        <dbReference type="RuleBase" id="RU364069"/>
    </source>
</evidence>
<gene>
    <name evidence="8" type="ORF">RD110_04285</name>
</gene>
<protein>
    <recommendedName>
        <fullName evidence="4 7">dTDP-4-dehydrorhamnose 3,5-epimerase</fullName>
        <ecNumber evidence="3 7">5.1.3.13</ecNumber>
    </recommendedName>
    <alternativeName>
        <fullName evidence="7">Thymidine diphospho-4-keto-rhamnose 3,5-epimerase</fullName>
    </alternativeName>
</protein>
<feature type="active site" description="Proton donor" evidence="5">
    <location>
        <position position="132"/>
    </location>
</feature>
<comment type="subunit">
    <text evidence="7">Homodimer.</text>
</comment>
<dbReference type="SUPFAM" id="SSF51182">
    <property type="entry name" value="RmlC-like cupins"/>
    <property type="match status" value="1"/>
</dbReference>
<dbReference type="EC" id="5.1.3.13" evidence="3 7"/>
<dbReference type="PANTHER" id="PTHR21047">
    <property type="entry name" value="DTDP-6-DEOXY-D-GLUCOSE-3,5 EPIMERASE"/>
    <property type="match status" value="1"/>
</dbReference>
<feature type="active site" description="Proton acceptor" evidence="5">
    <location>
        <position position="62"/>
    </location>
</feature>
<dbReference type="NCBIfam" id="TIGR01221">
    <property type="entry name" value="rmlC"/>
    <property type="match status" value="1"/>
</dbReference>
<dbReference type="Proteomes" id="UP000186609">
    <property type="component" value="Chromosome"/>
</dbReference>
<comment type="pathway">
    <text evidence="7">Carbohydrate biosynthesis; dTDP-L-rhamnose biosynthesis.</text>
</comment>
<name>A0A1P8JS00_9BURK</name>
<dbReference type="GO" id="GO:0000271">
    <property type="term" value="P:polysaccharide biosynthetic process"/>
    <property type="evidence" value="ECO:0007669"/>
    <property type="project" value="TreeGrafter"/>
</dbReference>
<dbReference type="CDD" id="cd00438">
    <property type="entry name" value="cupin_RmlC"/>
    <property type="match status" value="1"/>
</dbReference>
<evidence type="ECO:0000256" key="4">
    <source>
        <dbReference type="ARBA" id="ARBA00019595"/>
    </source>
</evidence>
<comment type="similarity">
    <text evidence="7">Belongs to the dTDP-4-dehydrorhamnose 3,5-epimerase family.</text>
</comment>
<dbReference type="PANTHER" id="PTHR21047:SF2">
    <property type="entry name" value="THYMIDINE DIPHOSPHO-4-KETO-RHAMNOSE 3,5-EPIMERASE"/>
    <property type="match status" value="1"/>
</dbReference>
<dbReference type="RefSeq" id="WP_076197021.1">
    <property type="nucleotide sequence ID" value="NZ_CP019236.1"/>
</dbReference>
<proteinExistence type="inferred from homology"/>
<dbReference type="Gene3D" id="2.60.120.10">
    <property type="entry name" value="Jelly Rolls"/>
    <property type="match status" value="1"/>
</dbReference>
<dbReference type="InterPro" id="IPR014710">
    <property type="entry name" value="RmlC-like_jellyroll"/>
</dbReference>
<evidence type="ECO:0000256" key="2">
    <source>
        <dbReference type="ARBA" id="ARBA00001997"/>
    </source>
</evidence>
<dbReference type="InterPro" id="IPR011051">
    <property type="entry name" value="RmlC_Cupin_sf"/>
</dbReference>
<dbReference type="OrthoDB" id="9800680at2"/>
<evidence type="ECO:0000256" key="3">
    <source>
        <dbReference type="ARBA" id="ARBA00012098"/>
    </source>
</evidence>
<sequence length="194" mass="21472">MQATRLAIPDVILIEPKVFGDARGFFYESFNGKAFDEAVGHHVEFVQDNHSRSSKGVLRGLHYQLPPHAQGKLVRCTRGAVFDVAVDIRKSSPTFGQWVGEELSEENHKQLWIPPGFAHGFLVLSETADFLYKTTNYYAASHERSIIWNDATVGIEWPLERVGVSAPLLSSKDGAGKLLVETEAFERASLGSAD</sequence>
<organism evidence="8 9">
    <name type="scientific">Rhodoferax koreensis</name>
    <dbReference type="NCBI Taxonomy" id="1842727"/>
    <lineage>
        <taxon>Bacteria</taxon>
        <taxon>Pseudomonadati</taxon>
        <taxon>Pseudomonadota</taxon>
        <taxon>Betaproteobacteria</taxon>
        <taxon>Burkholderiales</taxon>
        <taxon>Comamonadaceae</taxon>
        <taxon>Rhodoferax</taxon>
    </lineage>
</organism>
<accession>A0A1P8JS00</accession>
<keyword evidence="7" id="KW-0413">Isomerase</keyword>
<dbReference type="GO" id="GO:0008830">
    <property type="term" value="F:dTDP-4-dehydrorhamnose 3,5-epimerase activity"/>
    <property type="evidence" value="ECO:0007669"/>
    <property type="project" value="UniProtKB-UniRule"/>
</dbReference>
<evidence type="ECO:0000256" key="6">
    <source>
        <dbReference type="PIRSR" id="PIRSR600888-3"/>
    </source>
</evidence>
<feature type="site" description="Participates in a stacking interaction with the thymidine ring of dTDP-4-oxo-6-deoxyglucose" evidence="6">
    <location>
        <position position="138"/>
    </location>
</feature>
<reference evidence="8 9" key="1">
    <citation type="submission" date="2017-01" db="EMBL/GenBank/DDBJ databases">
        <authorList>
            <person name="Mah S.A."/>
            <person name="Swanson W.J."/>
            <person name="Moy G.W."/>
            <person name="Vacquier V.D."/>
        </authorList>
    </citation>
    <scope>NUCLEOTIDE SEQUENCE [LARGE SCALE GENOMIC DNA]</scope>
    <source>
        <strain evidence="8 9">DCY110</strain>
    </source>
</reference>
<comment type="function">
    <text evidence="2 7">Catalyzes the epimerization of the C3' and C5'positions of dTDP-6-deoxy-D-xylo-4-hexulose, forming dTDP-6-deoxy-L-lyxo-4-hexulose.</text>
</comment>